<feature type="signal peptide" evidence="3">
    <location>
        <begin position="1"/>
        <end position="22"/>
    </location>
</feature>
<evidence type="ECO:0000256" key="1">
    <source>
        <dbReference type="SAM" id="MobiDB-lite"/>
    </source>
</evidence>
<comment type="caution">
    <text evidence="5">The sequence shown here is derived from an EMBL/GenBank/DDBJ whole genome shotgun (WGS) entry which is preliminary data.</text>
</comment>
<evidence type="ECO:0000313" key="5">
    <source>
        <dbReference type="EMBL" id="RIA91394.1"/>
    </source>
</evidence>
<dbReference type="EMBL" id="QKYT01000153">
    <property type="protein sequence ID" value="RIA91394.1"/>
    <property type="molecule type" value="Genomic_DNA"/>
</dbReference>
<dbReference type="OrthoDB" id="2384878at2759"/>
<dbReference type="AlphaFoldDB" id="A0A397T8T9"/>
<evidence type="ECO:0000256" key="2">
    <source>
        <dbReference type="SAM" id="Phobius"/>
    </source>
</evidence>
<proteinExistence type="predicted"/>
<feature type="compositionally biased region" description="Polar residues" evidence="1">
    <location>
        <begin position="112"/>
        <end position="127"/>
    </location>
</feature>
<dbReference type="InterPro" id="IPR007567">
    <property type="entry name" value="Mid2_dom"/>
</dbReference>
<evidence type="ECO:0000256" key="3">
    <source>
        <dbReference type="SAM" id="SignalP"/>
    </source>
</evidence>
<keyword evidence="2" id="KW-0812">Transmembrane</keyword>
<accession>A0A397T8T9</accession>
<protein>
    <recommendedName>
        <fullName evidence="4">Mid2 domain-containing protein</fullName>
    </recommendedName>
</protein>
<dbReference type="Pfam" id="PF04478">
    <property type="entry name" value="Mid2"/>
    <property type="match status" value="1"/>
</dbReference>
<organism evidence="5 6">
    <name type="scientific">Glomus cerebriforme</name>
    <dbReference type="NCBI Taxonomy" id="658196"/>
    <lineage>
        <taxon>Eukaryota</taxon>
        <taxon>Fungi</taxon>
        <taxon>Fungi incertae sedis</taxon>
        <taxon>Mucoromycota</taxon>
        <taxon>Glomeromycotina</taxon>
        <taxon>Glomeromycetes</taxon>
        <taxon>Glomerales</taxon>
        <taxon>Glomeraceae</taxon>
        <taxon>Glomus</taxon>
    </lineage>
</organism>
<evidence type="ECO:0000313" key="6">
    <source>
        <dbReference type="Proteomes" id="UP000265703"/>
    </source>
</evidence>
<keyword evidence="2" id="KW-0472">Membrane</keyword>
<sequence length="267" mass="29986">MQSTRGIILLLLSLIHPLIVFAQIDCQASCSPINALLAPCNVIFTLPNPGEIVNIQFGATEAKCYCNKETYNQLVTCSNCINNSGENKNLKVEDLDRYKNVCATFAVAFTDNPTNSQGPTQPTSPTDNPADEPQINNDIPDSIDLNSKSSYIILGIVVGIPVLIILIIFIYKCCFKRRKSIKIKRVTSQTFLDKTSQIDLTDNSSITSIAPSQLQAFRQQQQQQLSQISIERDDLTEISIDDYEDITSNNDIQQQHHHHNYNFKRNY</sequence>
<feature type="chain" id="PRO_5017273643" description="Mid2 domain-containing protein" evidence="3">
    <location>
        <begin position="23"/>
        <end position="267"/>
    </location>
</feature>
<dbReference type="Proteomes" id="UP000265703">
    <property type="component" value="Unassembled WGS sequence"/>
</dbReference>
<feature type="region of interest" description="Disordered" evidence="1">
    <location>
        <begin position="112"/>
        <end position="139"/>
    </location>
</feature>
<evidence type="ECO:0000259" key="4">
    <source>
        <dbReference type="Pfam" id="PF04478"/>
    </source>
</evidence>
<name>A0A397T8T9_9GLOM</name>
<feature type="domain" description="Mid2" evidence="4">
    <location>
        <begin position="137"/>
        <end position="179"/>
    </location>
</feature>
<keyword evidence="3" id="KW-0732">Signal</keyword>
<gene>
    <name evidence="5" type="ORF">C1645_822089</name>
</gene>
<reference evidence="5 6" key="1">
    <citation type="submission" date="2018-06" db="EMBL/GenBank/DDBJ databases">
        <title>Comparative genomics reveals the genomic features of Rhizophagus irregularis, R. cerebriforme, R. diaphanum and Gigaspora rosea, and their symbiotic lifestyle signature.</title>
        <authorList>
            <person name="Morin E."/>
            <person name="San Clemente H."/>
            <person name="Chen E.C.H."/>
            <person name="De La Providencia I."/>
            <person name="Hainaut M."/>
            <person name="Kuo A."/>
            <person name="Kohler A."/>
            <person name="Murat C."/>
            <person name="Tang N."/>
            <person name="Roy S."/>
            <person name="Loubradou J."/>
            <person name="Henrissat B."/>
            <person name="Grigoriev I.V."/>
            <person name="Corradi N."/>
            <person name="Roux C."/>
            <person name="Martin F.M."/>
        </authorList>
    </citation>
    <scope>NUCLEOTIDE SEQUENCE [LARGE SCALE GENOMIC DNA]</scope>
    <source>
        <strain evidence="5 6">DAOM 227022</strain>
    </source>
</reference>
<keyword evidence="6" id="KW-1185">Reference proteome</keyword>
<keyword evidence="2" id="KW-1133">Transmembrane helix</keyword>
<feature type="transmembrane region" description="Helical" evidence="2">
    <location>
        <begin position="151"/>
        <end position="175"/>
    </location>
</feature>